<proteinExistence type="predicted"/>
<evidence type="ECO:0000259" key="1">
    <source>
        <dbReference type="Pfam" id="PF02627"/>
    </source>
</evidence>
<organism evidence="2 3">
    <name type="scientific">Paraburkholderia xenovorans (strain LB400)</name>
    <dbReference type="NCBI Taxonomy" id="266265"/>
    <lineage>
        <taxon>Bacteria</taxon>
        <taxon>Pseudomonadati</taxon>
        <taxon>Pseudomonadota</taxon>
        <taxon>Betaproteobacteria</taxon>
        <taxon>Burkholderiales</taxon>
        <taxon>Burkholderiaceae</taxon>
        <taxon>Paraburkholderia</taxon>
    </lineage>
</organism>
<keyword evidence="3" id="KW-1185">Reference proteome</keyword>
<dbReference type="InterPro" id="IPR004675">
    <property type="entry name" value="AhpD_core"/>
</dbReference>
<feature type="domain" description="Carboxymuconolactone decarboxylase-like" evidence="1">
    <location>
        <begin position="46"/>
        <end position="123"/>
    </location>
</feature>
<dbReference type="Gene3D" id="1.20.1290.10">
    <property type="entry name" value="AhpD-like"/>
    <property type="match status" value="1"/>
</dbReference>
<gene>
    <name evidence="2" type="ORF">Bxe_B0352</name>
</gene>
<dbReference type="GO" id="GO:0051920">
    <property type="term" value="F:peroxiredoxin activity"/>
    <property type="evidence" value="ECO:0007669"/>
    <property type="project" value="InterPro"/>
</dbReference>
<name>Q13JZ5_PARXL</name>
<evidence type="ECO:0000313" key="3">
    <source>
        <dbReference type="Proteomes" id="UP000001817"/>
    </source>
</evidence>
<accession>Q13JZ5</accession>
<sequence>MDEARQACHPTHSRRRIMETNYPERHHELQTVLGKMRREIAGPMSGFEHLHKEAVAGGELSGKHKELIALAIAIALRCDDCLAWHVHDAMRAGASRQEILETVSVAVMMGGGPAVVYACHVFDAIEQFEGRDGGLPSASGFLSAGVGRGAA</sequence>
<dbReference type="Pfam" id="PF02627">
    <property type="entry name" value="CMD"/>
    <property type="match status" value="1"/>
</dbReference>
<dbReference type="STRING" id="266265.Bxe_B0352"/>
<dbReference type="PATRIC" id="fig|266265.5.peg.7443"/>
<dbReference type="PANTHER" id="PTHR33930:SF2">
    <property type="entry name" value="BLR3452 PROTEIN"/>
    <property type="match status" value="1"/>
</dbReference>
<dbReference type="InterPro" id="IPR003779">
    <property type="entry name" value="CMD-like"/>
</dbReference>
<dbReference type="InterPro" id="IPR029032">
    <property type="entry name" value="AhpD-like"/>
</dbReference>
<reference evidence="2 3" key="1">
    <citation type="journal article" date="2006" name="Proc. Natl. Acad. Sci. U.S.A.">
        <title>Burkholderia xenovorans LB400 harbors a multi-replicon, 9.73-Mbp genome shaped for versatility.</title>
        <authorList>
            <person name="Chain P.S."/>
            <person name="Denef V.J."/>
            <person name="Konstantinidis K.T."/>
            <person name="Vergez L.M."/>
            <person name="Agullo L."/>
            <person name="Reyes V.L."/>
            <person name="Hauser L."/>
            <person name="Cordova M."/>
            <person name="Gomez L."/>
            <person name="Gonzalez M."/>
            <person name="Land M."/>
            <person name="Lao V."/>
            <person name="Larimer F."/>
            <person name="LiPuma J.J."/>
            <person name="Mahenthiralingam E."/>
            <person name="Malfatti S.A."/>
            <person name="Marx C.J."/>
            <person name="Parnell J.J."/>
            <person name="Ramette A."/>
            <person name="Richardson P."/>
            <person name="Seeger M."/>
            <person name="Smith D."/>
            <person name="Spilker T."/>
            <person name="Sul W.J."/>
            <person name="Tsoi T.V."/>
            <person name="Ulrich L.E."/>
            <person name="Zhulin I.B."/>
            <person name="Tiedje J.M."/>
        </authorList>
    </citation>
    <scope>NUCLEOTIDE SEQUENCE [LARGE SCALE GENOMIC DNA]</scope>
    <source>
        <strain evidence="2 3">LB400</strain>
    </source>
</reference>
<dbReference type="AlphaFoldDB" id="Q13JZ5"/>
<protein>
    <submittedName>
        <fullName evidence="2">Alkylhydroperoxidase AhpD core</fullName>
    </submittedName>
</protein>
<dbReference type="PANTHER" id="PTHR33930">
    <property type="entry name" value="ALKYL HYDROPEROXIDE REDUCTASE AHPD"/>
    <property type="match status" value="1"/>
</dbReference>
<dbReference type="EMBL" id="CP000271">
    <property type="protein sequence ID" value="ABE35594.1"/>
    <property type="molecule type" value="Genomic_DNA"/>
</dbReference>
<dbReference type="KEGG" id="bxe:Bxe_B0352"/>
<dbReference type="NCBIfam" id="TIGR00778">
    <property type="entry name" value="ahpD_dom"/>
    <property type="match status" value="1"/>
</dbReference>
<evidence type="ECO:0000313" key="2">
    <source>
        <dbReference type="EMBL" id="ABE35594.1"/>
    </source>
</evidence>
<dbReference type="eggNOG" id="COG0599">
    <property type="taxonomic scope" value="Bacteria"/>
</dbReference>
<dbReference type="Proteomes" id="UP000001817">
    <property type="component" value="Chromosome 2"/>
</dbReference>
<dbReference type="SUPFAM" id="SSF69118">
    <property type="entry name" value="AhpD-like"/>
    <property type="match status" value="1"/>
</dbReference>